<protein>
    <submittedName>
        <fullName evidence="7">APC family permease</fullName>
    </submittedName>
</protein>
<dbReference type="PIRSF" id="PIRSF006060">
    <property type="entry name" value="AA_transporter"/>
    <property type="match status" value="1"/>
</dbReference>
<feature type="transmembrane region" description="Helical" evidence="6">
    <location>
        <begin position="348"/>
        <end position="368"/>
    </location>
</feature>
<keyword evidence="4 6" id="KW-1133">Transmembrane helix</keyword>
<dbReference type="Gene3D" id="1.20.1740.10">
    <property type="entry name" value="Amino acid/polyamine transporter I"/>
    <property type="match status" value="1"/>
</dbReference>
<dbReference type="InterPro" id="IPR050367">
    <property type="entry name" value="APC_superfamily"/>
</dbReference>
<feature type="transmembrane region" description="Helical" evidence="6">
    <location>
        <begin position="40"/>
        <end position="59"/>
    </location>
</feature>
<dbReference type="EMBL" id="JAKGBZ010000067">
    <property type="protein sequence ID" value="MCF3948660.1"/>
    <property type="molecule type" value="Genomic_DNA"/>
</dbReference>
<accession>A0ABS9E0Y7</accession>
<feature type="transmembrane region" description="Helical" evidence="6">
    <location>
        <begin position="209"/>
        <end position="232"/>
    </location>
</feature>
<keyword evidence="8" id="KW-1185">Reference proteome</keyword>
<name>A0ABS9E0Y7_9PROT</name>
<feature type="transmembrane region" description="Helical" evidence="6">
    <location>
        <begin position="286"/>
        <end position="310"/>
    </location>
</feature>
<evidence type="ECO:0000313" key="7">
    <source>
        <dbReference type="EMBL" id="MCF3948660.1"/>
    </source>
</evidence>
<evidence type="ECO:0000256" key="1">
    <source>
        <dbReference type="ARBA" id="ARBA00004651"/>
    </source>
</evidence>
<keyword evidence="5 6" id="KW-0472">Membrane</keyword>
<organism evidence="7 8">
    <name type="scientific">Acidiphilium iwatense</name>
    <dbReference type="NCBI Taxonomy" id="768198"/>
    <lineage>
        <taxon>Bacteria</taxon>
        <taxon>Pseudomonadati</taxon>
        <taxon>Pseudomonadota</taxon>
        <taxon>Alphaproteobacteria</taxon>
        <taxon>Acetobacterales</taxon>
        <taxon>Acidocellaceae</taxon>
        <taxon>Acidiphilium</taxon>
    </lineage>
</organism>
<keyword evidence="3 6" id="KW-0812">Transmembrane</keyword>
<evidence type="ECO:0000313" key="8">
    <source>
        <dbReference type="Proteomes" id="UP001521209"/>
    </source>
</evidence>
<sequence>MNKVVGVFAIMASAVAGEYGAGINFVAVQSLSVYPSIRDLVPLAMFVTGAFLITKVYLFSRYSQAMPRAGSAYVWMVRSLNLPIGFIASFVFWLGYIGGMGFLAFAFGTFGGQALLNAGMPAGRWFLTPNGHVLIGLAAIWLIYALHIRGVQHYGTFVNALFGLIVATAFTITIYGFATAPGHFVSIARQRTHLPLLSQIPLPPLSTHVFFAVCALFIFAYAGISAAPYLGGEARQAEHTVPQGIVLGWIVSIILYTVVAAALFHAAPYWAVIGLIKGKHAALATAPGLIGVVAPHIVGVTLEILVALIVGKTIAPGMLVNSRILFAWAEDHLMPSIFAETNRHRVPAAALTGVAILASLFLLQTAYVGWALGVVMRSLSTILIWLLVAVSALALRFNRRFESVDWAATLRRDPWTLIAAAASIIISVVLMFSIAVVPHTPIVFQPLFQGAVAVVVAWALLRRARQQAQRLNFDLDAHVELPPLD</sequence>
<feature type="transmembrane region" description="Helical" evidence="6">
    <location>
        <begin position="157"/>
        <end position="178"/>
    </location>
</feature>
<feature type="transmembrane region" description="Helical" evidence="6">
    <location>
        <begin position="442"/>
        <end position="461"/>
    </location>
</feature>
<feature type="transmembrane region" description="Helical" evidence="6">
    <location>
        <begin position="415"/>
        <end position="436"/>
    </location>
</feature>
<reference evidence="7 8" key="1">
    <citation type="submission" date="2022-01" db="EMBL/GenBank/DDBJ databases">
        <authorList>
            <person name="Won M."/>
            <person name="Kim S.-J."/>
            <person name="Kwon S.-W."/>
        </authorList>
    </citation>
    <scope>NUCLEOTIDE SEQUENCE [LARGE SCALE GENOMIC DNA]</scope>
    <source>
        <strain evidence="7 8">KCTC 23505</strain>
    </source>
</reference>
<feature type="transmembrane region" description="Helical" evidence="6">
    <location>
        <begin position="374"/>
        <end position="395"/>
    </location>
</feature>
<dbReference type="Pfam" id="PF13520">
    <property type="entry name" value="AA_permease_2"/>
    <property type="match status" value="1"/>
</dbReference>
<dbReference type="InterPro" id="IPR002293">
    <property type="entry name" value="AA/rel_permease1"/>
</dbReference>
<feature type="transmembrane region" description="Helical" evidence="6">
    <location>
        <begin position="244"/>
        <end position="266"/>
    </location>
</feature>
<evidence type="ECO:0000256" key="5">
    <source>
        <dbReference type="ARBA" id="ARBA00023136"/>
    </source>
</evidence>
<feature type="transmembrane region" description="Helical" evidence="6">
    <location>
        <begin position="125"/>
        <end position="145"/>
    </location>
</feature>
<comment type="caution">
    <text evidence="7">The sequence shown here is derived from an EMBL/GenBank/DDBJ whole genome shotgun (WGS) entry which is preliminary data.</text>
</comment>
<keyword evidence="2" id="KW-1003">Cell membrane</keyword>
<evidence type="ECO:0000256" key="6">
    <source>
        <dbReference type="SAM" id="Phobius"/>
    </source>
</evidence>
<dbReference type="RefSeq" id="WP_235705973.1">
    <property type="nucleotide sequence ID" value="NZ_JAKGBZ010000067.1"/>
</dbReference>
<comment type="subcellular location">
    <subcellularLocation>
        <location evidence="1">Cell membrane</location>
        <topology evidence="1">Multi-pass membrane protein</topology>
    </subcellularLocation>
</comment>
<dbReference type="PANTHER" id="PTHR42770">
    <property type="entry name" value="AMINO ACID TRANSPORTER-RELATED"/>
    <property type="match status" value="1"/>
</dbReference>
<evidence type="ECO:0000256" key="4">
    <source>
        <dbReference type="ARBA" id="ARBA00022989"/>
    </source>
</evidence>
<proteinExistence type="predicted"/>
<gene>
    <name evidence="7" type="ORF">L2A60_18535</name>
</gene>
<dbReference type="Proteomes" id="UP001521209">
    <property type="component" value="Unassembled WGS sequence"/>
</dbReference>
<evidence type="ECO:0000256" key="2">
    <source>
        <dbReference type="ARBA" id="ARBA00022475"/>
    </source>
</evidence>
<feature type="transmembrane region" description="Helical" evidence="6">
    <location>
        <begin position="80"/>
        <end position="105"/>
    </location>
</feature>
<dbReference type="PANTHER" id="PTHR42770:SF7">
    <property type="entry name" value="MEMBRANE PROTEIN"/>
    <property type="match status" value="1"/>
</dbReference>
<evidence type="ECO:0000256" key="3">
    <source>
        <dbReference type="ARBA" id="ARBA00022692"/>
    </source>
</evidence>